<comment type="caution">
    <text evidence="1">The sequence shown here is derived from an EMBL/GenBank/DDBJ whole genome shotgun (WGS) entry which is preliminary data.</text>
</comment>
<sequence>MNFPSPCFIFRLVMSHQQAEVKNSLVFRYKNGEICRMNDNIFYAGLSGRQGWCTSNKNLYISDHMSITS</sequence>
<evidence type="ECO:0000313" key="2">
    <source>
        <dbReference type="Proteomes" id="UP000187455"/>
    </source>
</evidence>
<organism evidence="1 2">
    <name type="scientific">Smittium mucronatum</name>
    <dbReference type="NCBI Taxonomy" id="133383"/>
    <lineage>
        <taxon>Eukaryota</taxon>
        <taxon>Fungi</taxon>
        <taxon>Fungi incertae sedis</taxon>
        <taxon>Zoopagomycota</taxon>
        <taxon>Kickxellomycotina</taxon>
        <taxon>Harpellomycetes</taxon>
        <taxon>Harpellales</taxon>
        <taxon>Legeriomycetaceae</taxon>
        <taxon>Smittium</taxon>
    </lineage>
</organism>
<proteinExistence type="predicted"/>
<accession>A0A1R0H6S7</accession>
<dbReference type="EMBL" id="LSSL01000358">
    <property type="protein sequence ID" value="OLY84788.1"/>
    <property type="molecule type" value="Genomic_DNA"/>
</dbReference>
<gene>
    <name evidence="1" type="ORF">AYI68_g1042</name>
</gene>
<reference evidence="1 2" key="1">
    <citation type="journal article" date="2016" name="Mol. Biol. Evol.">
        <title>Genome-Wide Survey of Gut Fungi (Harpellales) Reveals the First Horizontally Transferred Ubiquitin Gene from a Mosquito Host.</title>
        <authorList>
            <person name="Wang Y."/>
            <person name="White M.M."/>
            <person name="Kvist S."/>
            <person name="Moncalvo J.M."/>
        </authorList>
    </citation>
    <scope>NUCLEOTIDE SEQUENCE [LARGE SCALE GENOMIC DNA]</scope>
    <source>
        <strain evidence="1 2">ALG-7-W6</strain>
    </source>
</reference>
<name>A0A1R0H6S7_9FUNG</name>
<dbReference type="AlphaFoldDB" id="A0A1R0H6S7"/>
<keyword evidence="2" id="KW-1185">Reference proteome</keyword>
<dbReference type="Proteomes" id="UP000187455">
    <property type="component" value="Unassembled WGS sequence"/>
</dbReference>
<protein>
    <submittedName>
        <fullName evidence="1">Uncharacterized protein</fullName>
    </submittedName>
</protein>
<evidence type="ECO:0000313" key="1">
    <source>
        <dbReference type="EMBL" id="OLY84788.1"/>
    </source>
</evidence>